<feature type="region of interest" description="Disordered" evidence="1">
    <location>
        <begin position="46"/>
        <end position="131"/>
    </location>
</feature>
<dbReference type="AlphaFoldDB" id="A0AAD7RM70"/>
<organism evidence="2 3">
    <name type="scientific">Aldrovandia affinis</name>
    <dbReference type="NCBI Taxonomy" id="143900"/>
    <lineage>
        <taxon>Eukaryota</taxon>
        <taxon>Metazoa</taxon>
        <taxon>Chordata</taxon>
        <taxon>Craniata</taxon>
        <taxon>Vertebrata</taxon>
        <taxon>Euteleostomi</taxon>
        <taxon>Actinopterygii</taxon>
        <taxon>Neopterygii</taxon>
        <taxon>Teleostei</taxon>
        <taxon>Notacanthiformes</taxon>
        <taxon>Halosauridae</taxon>
        <taxon>Aldrovandia</taxon>
    </lineage>
</organism>
<feature type="compositionally biased region" description="Basic and acidic residues" evidence="1">
    <location>
        <begin position="9"/>
        <end position="26"/>
    </location>
</feature>
<protein>
    <submittedName>
        <fullName evidence="2">Uncharacterized protein</fullName>
    </submittedName>
</protein>
<proteinExistence type="predicted"/>
<reference evidence="2" key="1">
    <citation type="journal article" date="2023" name="Science">
        <title>Genome structures resolve the early diversification of teleost fishes.</title>
        <authorList>
            <person name="Parey E."/>
            <person name="Louis A."/>
            <person name="Montfort J."/>
            <person name="Bouchez O."/>
            <person name="Roques C."/>
            <person name="Iampietro C."/>
            <person name="Lluch J."/>
            <person name="Castinel A."/>
            <person name="Donnadieu C."/>
            <person name="Desvignes T."/>
            <person name="Floi Bucao C."/>
            <person name="Jouanno E."/>
            <person name="Wen M."/>
            <person name="Mejri S."/>
            <person name="Dirks R."/>
            <person name="Jansen H."/>
            <person name="Henkel C."/>
            <person name="Chen W.J."/>
            <person name="Zahm M."/>
            <person name="Cabau C."/>
            <person name="Klopp C."/>
            <person name="Thompson A.W."/>
            <person name="Robinson-Rechavi M."/>
            <person name="Braasch I."/>
            <person name="Lecointre G."/>
            <person name="Bobe J."/>
            <person name="Postlethwait J.H."/>
            <person name="Berthelot C."/>
            <person name="Roest Crollius H."/>
            <person name="Guiguen Y."/>
        </authorList>
    </citation>
    <scope>NUCLEOTIDE SEQUENCE</scope>
    <source>
        <strain evidence="2">NC1722</strain>
    </source>
</reference>
<gene>
    <name evidence="2" type="ORF">AAFF_G00166880</name>
</gene>
<sequence>MLHLLSHTEPLRQKEEPQRRWGHCDGPAARERSLAAQSTRLNYKACHGPYVDRGDHRRRLPLPRRAAPGARPGRRHRQRREEEDPQTPGPAARISPRWQFPLKNFPQRQTASYPVSWKPKAQRSCAGFASQ</sequence>
<accession>A0AAD7RM70</accession>
<name>A0AAD7RM70_9TELE</name>
<feature type="region of interest" description="Disordered" evidence="1">
    <location>
        <begin position="1"/>
        <end position="26"/>
    </location>
</feature>
<dbReference type="EMBL" id="JAINUG010000223">
    <property type="protein sequence ID" value="KAJ8386739.1"/>
    <property type="molecule type" value="Genomic_DNA"/>
</dbReference>
<dbReference type="Proteomes" id="UP001221898">
    <property type="component" value="Unassembled WGS sequence"/>
</dbReference>
<comment type="caution">
    <text evidence="2">The sequence shown here is derived from an EMBL/GenBank/DDBJ whole genome shotgun (WGS) entry which is preliminary data.</text>
</comment>
<evidence type="ECO:0000256" key="1">
    <source>
        <dbReference type="SAM" id="MobiDB-lite"/>
    </source>
</evidence>
<evidence type="ECO:0000313" key="3">
    <source>
        <dbReference type="Proteomes" id="UP001221898"/>
    </source>
</evidence>
<evidence type="ECO:0000313" key="2">
    <source>
        <dbReference type="EMBL" id="KAJ8386739.1"/>
    </source>
</evidence>
<keyword evidence="3" id="KW-1185">Reference proteome</keyword>